<feature type="transmembrane region" description="Helical" evidence="1">
    <location>
        <begin position="13"/>
        <end position="35"/>
    </location>
</feature>
<evidence type="ECO:0000313" key="3">
    <source>
        <dbReference type="Proteomes" id="UP000238479"/>
    </source>
</evidence>
<dbReference type="AlphaFoldDB" id="A0A2P6QIN1"/>
<sequence>MGSSGGALRKNQILLYSLDFGFCRFEGFLFLLYVFKPESCYLLCLNGWFLGSIF</sequence>
<keyword evidence="1" id="KW-0812">Transmembrane</keyword>
<dbReference type="Proteomes" id="UP000238479">
    <property type="component" value="Chromosome 5"/>
</dbReference>
<evidence type="ECO:0000256" key="1">
    <source>
        <dbReference type="SAM" id="Phobius"/>
    </source>
</evidence>
<organism evidence="2 3">
    <name type="scientific">Rosa chinensis</name>
    <name type="common">China rose</name>
    <dbReference type="NCBI Taxonomy" id="74649"/>
    <lineage>
        <taxon>Eukaryota</taxon>
        <taxon>Viridiplantae</taxon>
        <taxon>Streptophyta</taxon>
        <taxon>Embryophyta</taxon>
        <taxon>Tracheophyta</taxon>
        <taxon>Spermatophyta</taxon>
        <taxon>Magnoliopsida</taxon>
        <taxon>eudicotyledons</taxon>
        <taxon>Gunneridae</taxon>
        <taxon>Pentapetalae</taxon>
        <taxon>rosids</taxon>
        <taxon>fabids</taxon>
        <taxon>Rosales</taxon>
        <taxon>Rosaceae</taxon>
        <taxon>Rosoideae</taxon>
        <taxon>Rosoideae incertae sedis</taxon>
        <taxon>Rosa</taxon>
    </lineage>
</organism>
<keyword evidence="3" id="KW-1185">Reference proteome</keyword>
<proteinExistence type="predicted"/>
<comment type="caution">
    <text evidence="2">The sequence shown here is derived from an EMBL/GenBank/DDBJ whole genome shotgun (WGS) entry which is preliminary data.</text>
</comment>
<keyword evidence="1" id="KW-0472">Membrane</keyword>
<accession>A0A2P6QIN1</accession>
<keyword evidence="1" id="KW-1133">Transmembrane helix</keyword>
<evidence type="ECO:0000313" key="2">
    <source>
        <dbReference type="EMBL" id="PRQ34024.1"/>
    </source>
</evidence>
<gene>
    <name evidence="2" type="ORF">RchiOBHm_Chr5g0064191</name>
</gene>
<dbReference type="Gramene" id="PRQ34024">
    <property type="protein sequence ID" value="PRQ34024"/>
    <property type="gene ID" value="RchiOBHm_Chr5g0064191"/>
</dbReference>
<reference evidence="2 3" key="1">
    <citation type="journal article" date="2018" name="Nat. Genet.">
        <title>The Rosa genome provides new insights in the design of modern roses.</title>
        <authorList>
            <person name="Bendahmane M."/>
        </authorList>
    </citation>
    <scope>NUCLEOTIDE SEQUENCE [LARGE SCALE GENOMIC DNA]</scope>
    <source>
        <strain evidence="3">cv. Old Blush</strain>
    </source>
</reference>
<name>A0A2P6QIN1_ROSCH</name>
<dbReference type="EMBL" id="PDCK01000043">
    <property type="protein sequence ID" value="PRQ34024.1"/>
    <property type="molecule type" value="Genomic_DNA"/>
</dbReference>
<protein>
    <submittedName>
        <fullName evidence="2">Uncharacterized protein</fullName>
    </submittedName>
</protein>